<comment type="caution">
    <text evidence="3">The sequence shown here is derived from an EMBL/GenBank/DDBJ whole genome shotgun (WGS) entry which is preliminary data.</text>
</comment>
<proteinExistence type="predicted"/>
<evidence type="ECO:0000259" key="2">
    <source>
        <dbReference type="Pfam" id="PF14285"/>
    </source>
</evidence>
<evidence type="ECO:0000313" key="4">
    <source>
        <dbReference type="Proteomes" id="UP001595882"/>
    </source>
</evidence>
<keyword evidence="1" id="KW-0732">Signal</keyword>
<evidence type="ECO:0000313" key="3">
    <source>
        <dbReference type="EMBL" id="MFC4403095.1"/>
    </source>
</evidence>
<feature type="domain" description="DUF4367" evidence="2">
    <location>
        <begin position="83"/>
        <end position="157"/>
    </location>
</feature>
<accession>A0ABV8WTK7</accession>
<dbReference type="Proteomes" id="UP001595882">
    <property type="component" value="Unassembled WGS sequence"/>
</dbReference>
<evidence type="ECO:0000256" key="1">
    <source>
        <dbReference type="SAM" id="SignalP"/>
    </source>
</evidence>
<dbReference type="Pfam" id="PF14285">
    <property type="entry name" value="DUF4367"/>
    <property type="match status" value="1"/>
</dbReference>
<dbReference type="InterPro" id="IPR025377">
    <property type="entry name" value="DUF4367"/>
</dbReference>
<name>A0ABV8WTK7_9BACI</name>
<sequence length="161" mass="18241">MRKILMMMSLMLSLTVMGCSNQAAIPDGFHSYEKGEVKTAMEQLHFTPELPQYVPISAEIVVTDRFVDIHSEQEAFDITMFTTENDIFSIQIFDTDKTDSAATNQEVELADSNSAYYSDQPYSKSLIWEKDGITYKLTFRSGEHTLSKVDLIKVAESFQPS</sequence>
<feature type="signal peptide" evidence="1">
    <location>
        <begin position="1"/>
        <end position="18"/>
    </location>
</feature>
<reference evidence="4" key="1">
    <citation type="journal article" date="2019" name="Int. J. Syst. Evol. Microbiol.">
        <title>The Global Catalogue of Microorganisms (GCM) 10K type strain sequencing project: providing services to taxonomists for standard genome sequencing and annotation.</title>
        <authorList>
            <consortium name="The Broad Institute Genomics Platform"/>
            <consortium name="The Broad Institute Genome Sequencing Center for Infectious Disease"/>
            <person name="Wu L."/>
            <person name="Ma J."/>
        </authorList>
    </citation>
    <scope>NUCLEOTIDE SEQUENCE [LARGE SCALE GENOMIC DNA]</scope>
    <source>
        <strain evidence="4">CCUG 37865</strain>
    </source>
</reference>
<feature type="chain" id="PRO_5045613440" evidence="1">
    <location>
        <begin position="19"/>
        <end position="161"/>
    </location>
</feature>
<protein>
    <submittedName>
        <fullName evidence="3">DUF4367 domain-containing protein</fullName>
    </submittedName>
</protein>
<gene>
    <name evidence="3" type="ORF">ACFOY7_08405</name>
</gene>
<dbReference type="EMBL" id="JBHSDT010000004">
    <property type="protein sequence ID" value="MFC4403095.1"/>
    <property type="molecule type" value="Genomic_DNA"/>
</dbReference>
<dbReference type="PROSITE" id="PS51257">
    <property type="entry name" value="PROKAR_LIPOPROTEIN"/>
    <property type="match status" value="1"/>
</dbReference>
<keyword evidence="4" id="KW-1185">Reference proteome</keyword>
<organism evidence="3 4">
    <name type="scientific">Gracilibacillus xinjiangensis</name>
    <dbReference type="NCBI Taxonomy" id="1193282"/>
    <lineage>
        <taxon>Bacteria</taxon>
        <taxon>Bacillati</taxon>
        <taxon>Bacillota</taxon>
        <taxon>Bacilli</taxon>
        <taxon>Bacillales</taxon>
        <taxon>Bacillaceae</taxon>
        <taxon>Gracilibacillus</taxon>
    </lineage>
</organism>
<dbReference type="RefSeq" id="WP_390251309.1">
    <property type="nucleotide sequence ID" value="NZ_JBHSDT010000004.1"/>
</dbReference>